<evidence type="ECO:0000313" key="2">
    <source>
        <dbReference type="Proteomes" id="UP000299102"/>
    </source>
</evidence>
<gene>
    <name evidence="1" type="ORF">EVAR_21127_1</name>
</gene>
<comment type="caution">
    <text evidence="1">The sequence shown here is derived from an EMBL/GenBank/DDBJ whole genome shotgun (WGS) entry which is preliminary data.</text>
</comment>
<dbReference type="OrthoDB" id="10017160at2759"/>
<accession>A0A4C1VTU4</accession>
<sequence length="113" mass="13379">MIETDKHMTYHEIRTSLSMSQIQSILHKYFGMKNQCSRWIPHNFIEVQKRNRDIWCNAMLTRFNEGASNVMWNVKKGEETCSNFYDPKTKQKSTIWIYRGEPKAESGARAKCL</sequence>
<reference evidence="1 2" key="1">
    <citation type="journal article" date="2019" name="Commun. Biol.">
        <title>The bagworm genome reveals a unique fibroin gene that provides high tensile strength.</title>
        <authorList>
            <person name="Kono N."/>
            <person name="Nakamura H."/>
            <person name="Ohtoshi R."/>
            <person name="Tomita M."/>
            <person name="Numata K."/>
            <person name="Arakawa K."/>
        </authorList>
    </citation>
    <scope>NUCLEOTIDE SEQUENCE [LARGE SCALE GENOMIC DNA]</scope>
</reference>
<keyword evidence="2" id="KW-1185">Reference proteome</keyword>
<evidence type="ECO:0008006" key="3">
    <source>
        <dbReference type="Google" id="ProtNLM"/>
    </source>
</evidence>
<proteinExistence type="predicted"/>
<dbReference type="EMBL" id="BGZK01000412">
    <property type="protein sequence ID" value="GBP42123.1"/>
    <property type="molecule type" value="Genomic_DNA"/>
</dbReference>
<evidence type="ECO:0000313" key="1">
    <source>
        <dbReference type="EMBL" id="GBP42123.1"/>
    </source>
</evidence>
<name>A0A4C1VTU4_EUMVA</name>
<dbReference type="Proteomes" id="UP000299102">
    <property type="component" value="Unassembled WGS sequence"/>
</dbReference>
<protein>
    <recommendedName>
        <fullName evidence="3">Mariner Mos1 transposase</fullName>
    </recommendedName>
</protein>
<organism evidence="1 2">
    <name type="scientific">Eumeta variegata</name>
    <name type="common">Bagworm moth</name>
    <name type="synonym">Eumeta japonica</name>
    <dbReference type="NCBI Taxonomy" id="151549"/>
    <lineage>
        <taxon>Eukaryota</taxon>
        <taxon>Metazoa</taxon>
        <taxon>Ecdysozoa</taxon>
        <taxon>Arthropoda</taxon>
        <taxon>Hexapoda</taxon>
        <taxon>Insecta</taxon>
        <taxon>Pterygota</taxon>
        <taxon>Neoptera</taxon>
        <taxon>Endopterygota</taxon>
        <taxon>Lepidoptera</taxon>
        <taxon>Glossata</taxon>
        <taxon>Ditrysia</taxon>
        <taxon>Tineoidea</taxon>
        <taxon>Psychidae</taxon>
        <taxon>Oiketicinae</taxon>
        <taxon>Eumeta</taxon>
    </lineage>
</organism>
<dbReference type="AlphaFoldDB" id="A0A4C1VTU4"/>